<dbReference type="InterPro" id="IPR038253">
    <property type="entry name" value="SRP68_N_sf"/>
</dbReference>
<dbReference type="GO" id="GO:0005786">
    <property type="term" value="C:signal recognition particle, endoplasmic reticulum targeting"/>
    <property type="evidence" value="ECO:0007669"/>
    <property type="project" value="UniProtKB-KW"/>
</dbReference>
<evidence type="ECO:0000256" key="9">
    <source>
        <dbReference type="ARBA" id="ARBA00029498"/>
    </source>
</evidence>
<reference evidence="10" key="1">
    <citation type="submission" date="2006-10" db="EMBL/GenBank/DDBJ databases">
        <authorList>
            <person name="Amadeo P."/>
            <person name="Zhao Q."/>
            <person name="Wortman J."/>
            <person name="Fraser-Liggett C."/>
            <person name="Carlton J."/>
        </authorList>
    </citation>
    <scope>NUCLEOTIDE SEQUENCE</scope>
    <source>
        <strain evidence="10">G3</strain>
    </source>
</reference>
<dbReference type="CDD" id="cd15481">
    <property type="entry name" value="SRP68-RBD"/>
    <property type="match status" value="1"/>
</dbReference>
<organism evidence="10 11">
    <name type="scientific">Trichomonas vaginalis (strain ATCC PRA-98 / G3)</name>
    <dbReference type="NCBI Taxonomy" id="412133"/>
    <lineage>
        <taxon>Eukaryota</taxon>
        <taxon>Metamonada</taxon>
        <taxon>Parabasalia</taxon>
        <taxon>Trichomonadida</taxon>
        <taxon>Trichomonadidae</taxon>
        <taxon>Trichomonas</taxon>
    </lineage>
</organism>
<keyword evidence="11" id="KW-1185">Reference proteome</keyword>
<dbReference type="Pfam" id="PF16969">
    <property type="entry name" value="SRP68"/>
    <property type="match status" value="1"/>
</dbReference>
<dbReference type="KEGG" id="tva:4732418"/>
<dbReference type="PANTHER" id="PTHR12860:SF0">
    <property type="entry name" value="SIGNAL RECOGNITION PARTICLE SUBUNIT SRP68"/>
    <property type="match status" value="1"/>
</dbReference>
<evidence type="ECO:0000256" key="8">
    <source>
        <dbReference type="ARBA" id="ARBA00023274"/>
    </source>
</evidence>
<comment type="subcellular location">
    <subcellularLocation>
        <location evidence="1">Cytoplasm</location>
    </subcellularLocation>
    <subcellularLocation>
        <location evidence="2">Nucleus</location>
        <location evidence="2">Nucleolus</location>
    </subcellularLocation>
</comment>
<dbReference type="STRING" id="5722.A2H6E7"/>
<evidence type="ECO:0000313" key="11">
    <source>
        <dbReference type="Proteomes" id="UP000001542"/>
    </source>
</evidence>
<keyword evidence="7" id="KW-0539">Nucleus</keyword>
<evidence type="ECO:0000256" key="3">
    <source>
        <dbReference type="ARBA" id="ARBA00009352"/>
    </source>
</evidence>
<protein>
    <recommendedName>
        <fullName evidence="9">Signal recognition particle subunit SRP68</fullName>
    </recommendedName>
</protein>
<feature type="non-terminal residue" evidence="10">
    <location>
        <position position="205"/>
    </location>
</feature>
<evidence type="ECO:0000256" key="1">
    <source>
        <dbReference type="ARBA" id="ARBA00004496"/>
    </source>
</evidence>
<dbReference type="Proteomes" id="UP000001542">
    <property type="component" value="Unassembled WGS sequence"/>
</dbReference>
<dbReference type="AlphaFoldDB" id="A2H6E7"/>
<dbReference type="EMBL" id="DS127110">
    <property type="protein sequence ID" value="EAX75020.1"/>
    <property type="molecule type" value="Genomic_DNA"/>
</dbReference>
<dbReference type="Gene3D" id="1.10.3450.40">
    <property type="entry name" value="Signal recognition particle, SRP68 subunit, RNA-binding domain"/>
    <property type="match status" value="1"/>
</dbReference>
<dbReference type="InParanoid" id="A2H6E7"/>
<dbReference type="eggNOG" id="KOG2460">
    <property type="taxonomic scope" value="Eukaryota"/>
</dbReference>
<keyword evidence="5" id="KW-0694">RNA-binding</keyword>
<dbReference type="InterPro" id="IPR026258">
    <property type="entry name" value="SRP68"/>
</dbReference>
<sequence length="205" mass="23344">MSEENPAPAAPVEIVRSELQVTNLIRGKQRTYGVPDNQFLRYSQYCNRRCAKIRSKLGIKGGKDFDLTPDRYQNPQHIELLVLQADGAWARYRDLKGSATAGQRRQHALRRLRKSLVWWNRANEAAKTFGTETTQLEVTAFYNYAQATLALELGHWSEALKKFIEVSATFKELGQSTGDSNLANHCHDITEDIEPLLVFCRYNLG</sequence>
<dbReference type="PANTHER" id="PTHR12860">
    <property type="entry name" value="SIGNAL RECOGNITION PARTICLE 68 KDA PROTEIN"/>
    <property type="match status" value="1"/>
</dbReference>
<dbReference type="OrthoDB" id="10255118at2759"/>
<keyword evidence="8" id="KW-0687">Ribonucleoprotein</keyword>
<evidence type="ECO:0000256" key="4">
    <source>
        <dbReference type="ARBA" id="ARBA00022490"/>
    </source>
</evidence>
<evidence type="ECO:0000256" key="5">
    <source>
        <dbReference type="ARBA" id="ARBA00022884"/>
    </source>
</evidence>
<proteinExistence type="inferred from homology"/>
<dbReference type="InterPro" id="IPR034652">
    <property type="entry name" value="SRP68-RBD"/>
</dbReference>
<comment type="similarity">
    <text evidence="3">Belongs to the SRP68 family.</text>
</comment>
<evidence type="ECO:0000256" key="2">
    <source>
        <dbReference type="ARBA" id="ARBA00004604"/>
    </source>
</evidence>
<evidence type="ECO:0000313" key="10">
    <source>
        <dbReference type="EMBL" id="EAX75020.1"/>
    </source>
</evidence>
<reference evidence="10" key="2">
    <citation type="journal article" date="2007" name="Science">
        <title>Draft genome sequence of the sexually transmitted pathogen Trichomonas vaginalis.</title>
        <authorList>
            <person name="Carlton J.M."/>
            <person name="Hirt R.P."/>
            <person name="Silva J.C."/>
            <person name="Delcher A.L."/>
            <person name="Schatz M."/>
            <person name="Zhao Q."/>
            <person name="Wortman J.R."/>
            <person name="Bidwell S.L."/>
            <person name="Alsmark U.C.M."/>
            <person name="Besteiro S."/>
            <person name="Sicheritz-Ponten T."/>
            <person name="Noel C.J."/>
            <person name="Dacks J.B."/>
            <person name="Foster P.G."/>
            <person name="Simillion C."/>
            <person name="Van de Peer Y."/>
            <person name="Miranda-Saavedra D."/>
            <person name="Barton G.J."/>
            <person name="Westrop G.D."/>
            <person name="Mueller S."/>
            <person name="Dessi D."/>
            <person name="Fiori P.L."/>
            <person name="Ren Q."/>
            <person name="Paulsen I."/>
            <person name="Zhang H."/>
            <person name="Bastida-Corcuera F.D."/>
            <person name="Simoes-Barbosa A."/>
            <person name="Brown M.T."/>
            <person name="Hayes R.D."/>
            <person name="Mukherjee M."/>
            <person name="Okumura C.Y."/>
            <person name="Schneider R."/>
            <person name="Smith A.J."/>
            <person name="Vanacova S."/>
            <person name="Villalvazo M."/>
            <person name="Haas B.J."/>
            <person name="Pertea M."/>
            <person name="Feldblyum T.V."/>
            <person name="Utterback T.R."/>
            <person name="Shu C.L."/>
            <person name="Osoegawa K."/>
            <person name="de Jong P.J."/>
            <person name="Hrdy I."/>
            <person name="Horvathova L."/>
            <person name="Zubacova Z."/>
            <person name="Dolezal P."/>
            <person name="Malik S.B."/>
            <person name="Logsdon J.M. Jr."/>
            <person name="Henze K."/>
            <person name="Gupta A."/>
            <person name="Wang C.C."/>
            <person name="Dunne R.L."/>
            <person name="Upcroft J.A."/>
            <person name="Upcroft P."/>
            <person name="White O."/>
            <person name="Salzberg S.L."/>
            <person name="Tang P."/>
            <person name="Chiu C.-H."/>
            <person name="Lee Y.-S."/>
            <person name="Embley T.M."/>
            <person name="Coombs G.H."/>
            <person name="Mottram J.C."/>
            <person name="Tachezy J."/>
            <person name="Fraser-Liggett C.M."/>
            <person name="Johnson P.J."/>
        </authorList>
    </citation>
    <scope>NUCLEOTIDE SEQUENCE [LARGE SCALE GENOMIC DNA]</scope>
    <source>
        <strain evidence="10">G3</strain>
    </source>
</reference>
<dbReference type="VEuPathDB" id="TrichDB:TVAGG3_0503020"/>
<gene>
    <name evidence="10" type="ORF">TVAG_583610</name>
</gene>
<dbReference type="GO" id="GO:0005730">
    <property type="term" value="C:nucleolus"/>
    <property type="evidence" value="ECO:0007669"/>
    <property type="project" value="UniProtKB-SubCell"/>
</dbReference>
<name>A2H6E7_TRIV3</name>
<dbReference type="GO" id="GO:0008312">
    <property type="term" value="F:7S RNA binding"/>
    <property type="evidence" value="ECO:0007669"/>
    <property type="project" value="InterPro"/>
</dbReference>
<dbReference type="GO" id="GO:0030942">
    <property type="term" value="F:endoplasmic reticulum signal peptide binding"/>
    <property type="evidence" value="ECO:0007669"/>
    <property type="project" value="InterPro"/>
</dbReference>
<dbReference type="VEuPathDB" id="TrichDB:TVAG_583610"/>
<evidence type="ECO:0000256" key="6">
    <source>
        <dbReference type="ARBA" id="ARBA00023135"/>
    </source>
</evidence>
<keyword evidence="6" id="KW-0733">Signal recognition particle</keyword>
<keyword evidence="4" id="KW-0963">Cytoplasm</keyword>
<evidence type="ECO:0000256" key="7">
    <source>
        <dbReference type="ARBA" id="ARBA00023242"/>
    </source>
</evidence>
<dbReference type="GO" id="GO:0006614">
    <property type="term" value="P:SRP-dependent cotranslational protein targeting to membrane"/>
    <property type="evidence" value="ECO:0007669"/>
    <property type="project" value="InterPro"/>
</dbReference>
<dbReference type="GO" id="GO:0005047">
    <property type="term" value="F:signal recognition particle binding"/>
    <property type="evidence" value="ECO:0007669"/>
    <property type="project" value="InterPro"/>
</dbReference>
<accession>A2H6E7</accession>